<gene>
    <name evidence="1" type="ORF">HMPREF0083_03907</name>
</gene>
<dbReference type="eggNOG" id="ENOG5033XCI">
    <property type="taxonomic scope" value="Bacteria"/>
</dbReference>
<dbReference type="HOGENOM" id="CLU_775328_0_0_9"/>
<organism evidence="1 2">
    <name type="scientific">Aneurinibacillus aneurinilyticus ATCC 12856</name>
    <dbReference type="NCBI Taxonomy" id="649747"/>
    <lineage>
        <taxon>Bacteria</taxon>
        <taxon>Bacillati</taxon>
        <taxon>Bacillota</taxon>
        <taxon>Bacilli</taxon>
        <taxon>Bacillales</taxon>
        <taxon>Paenibacillaceae</taxon>
        <taxon>Aneurinibacillus group</taxon>
        <taxon>Aneurinibacillus</taxon>
    </lineage>
</organism>
<proteinExistence type="predicted"/>
<dbReference type="GeneID" id="92840320"/>
<dbReference type="PATRIC" id="fig|649747.3.peg.3551"/>
<evidence type="ECO:0000313" key="2">
    <source>
        <dbReference type="Proteomes" id="UP000016511"/>
    </source>
</evidence>
<dbReference type="AlphaFoldDB" id="U1YB37"/>
<dbReference type="Proteomes" id="UP000016511">
    <property type="component" value="Unassembled WGS sequence"/>
</dbReference>
<dbReference type="RefSeq" id="WP_021622965.1">
    <property type="nucleotide sequence ID" value="NZ_KE952842.1"/>
</dbReference>
<keyword evidence="2" id="KW-1185">Reference proteome</keyword>
<dbReference type="EMBL" id="AWSJ01000233">
    <property type="protein sequence ID" value="ERI08021.1"/>
    <property type="molecule type" value="Genomic_DNA"/>
</dbReference>
<accession>U1YB37</accession>
<reference evidence="1 2" key="1">
    <citation type="submission" date="2013-08" db="EMBL/GenBank/DDBJ databases">
        <authorList>
            <person name="Weinstock G."/>
            <person name="Sodergren E."/>
            <person name="Wylie T."/>
            <person name="Fulton L."/>
            <person name="Fulton R."/>
            <person name="Fronick C."/>
            <person name="O'Laughlin M."/>
            <person name="Godfrey J."/>
            <person name="Miner T."/>
            <person name="Herter B."/>
            <person name="Appelbaum E."/>
            <person name="Cordes M."/>
            <person name="Lek S."/>
            <person name="Wollam A."/>
            <person name="Pepin K.H."/>
            <person name="Palsikar V.B."/>
            <person name="Mitreva M."/>
            <person name="Wilson R.K."/>
        </authorList>
    </citation>
    <scope>NUCLEOTIDE SEQUENCE [LARGE SCALE GENOMIC DNA]</scope>
    <source>
        <strain evidence="1 2">ATCC 12856</strain>
    </source>
</reference>
<evidence type="ECO:0000313" key="1">
    <source>
        <dbReference type="EMBL" id="ERI08021.1"/>
    </source>
</evidence>
<sequence length="357" mass="41464">MTKSITKPIIIGNFVNGGGDMGWAWWHVEHCRLAIIGDRDISPREKMVEEIARLVHTRDENAVFWIIGGEPPENGEVYEIDAIDWMESYPDPPEEFEDRNLFILDRNFFSAAYLLLLAMIKGVERKDLLPSASFRSHMEGPFKGYKRALEQMEEGDHKDWLRHKFGLVEAVQWHKVPGQGMKYHIGTGTVAERAASFLRAAWSFWAFVAKLDKPQQFLLIVEPPKDFLVTDTDEDIQRFMVRVLQILNSLTISTTTSIVLASDVLFPVPQQNYRFKIFFQTKNSDINLWDPKIQQTLKLPELYMAWEQGDDCVRMWEDHLLQERIVTKFKTTGMEFMDEFEENNDAGEAPSEETEHE</sequence>
<protein>
    <submittedName>
        <fullName evidence="1">Uncharacterized protein</fullName>
    </submittedName>
</protein>
<comment type="caution">
    <text evidence="1">The sequence shown here is derived from an EMBL/GenBank/DDBJ whole genome shotgun (WGS) entry which is preliminary data.</text>
</comment>
<dbReference type="STRING" id="649747.HMPREF0083_03907"/>
<name>U1YB37_ANEAE</name>